<keyword evidence="8" id="KW-1185">Reference proteome</keyword>
<dbReference type="NCBIfam" id="TIGR02937">
    <property type="entry name" value="sigma70-ECF"/>
    <property type="match status" value="1"/>
</dbReference>
<evidence type="ECO:0000259" key="6">
    <source>
        <dbReference type="Pfam" id="PF08281"/>
    </source>
</evidence>
<organism evidence="7 8">
    <name type="scientific">Aureimonas flava</name>
    <dbReference type="NCBI Taxonomy" id="2320271"/>
    <lineage>
        <taxon>Bacteria</taxon>
        <taxon>Pseudomonadati</taxon>
        <taxon>Pseudomonadota</taxon>
        <taxon>Alphaproteobacteria</taxon>
        <taxon>Hyphomicrobiales</taxon>
        <taxon>Aurantimonadaceae</taxon>
        <taxon>Aureimonas</taxon>
    </lineage>
</organism>
<dbReference type="EMBL" id="QYRN01000001">
    <property type="protein sequence ID" value="RIY03214.1"/>
    <property type="molecule type" value="Genomic_DNA"/>
</dbReference>
<name>A0A3A1WQ60_9HYPH</name>
<feature type="domain" description="RNA polymerase sigma factor 70 region 4 type 2" evidence="6">
    <location>
        <begin position="103"/>
        <end position="155"/>
    </location>
</feature>
<feature type="domain" description="RNA polymerase sigma-70 region 2" evidence="5">
    <location>
        <begin position="15"/>
        <end position="74"/>
    </location>
</feature>
<evidence type="ECO:0000256" key="4">
    <source>
        <dbReference type="ARBA" id="ARBA00023163"/>
    </source>
</evidence>
<dbReference type="Pfam" id="PF04542">
    <property type="entry name" value="Sigma70_r2"/>
    <property type="match status" value="1"/>
</dbReference>
<dbReference type="OrthoDB" id="9797134at2"/>
<dbReference type="InterPro" id="IPR036388">
    <property type="entry name" value="WH-like_DNA-bd_sf"/>
</dbReference>
<evidence type="ECO:0000259" key="5">
    <source>
        <dbReference type="Pfam" id="PF04542"/>
    </source>
</evidence>
<proteinExistence type="inferred from homology"/>
<gene>
    <name evidence="7" type="ORF">D3218_00070</name>
</gene>
<comment type="caution">
    <text evidence="7">The sequence shown here is derived from an EMBL/GenBank/DDBJ whole genome shotgun (WGS) entry which is preliminary data.</text>
</comment>
<dbReference type="SUPFAM" id="SSF88946">
    <property type="entry name" value="Sigma2 domain of RNA polymerase sigma factors"/>
    <property type="match status" value="1"/>
</dbReference>
<protein>
    <submittedName>
        <fullName evidence="7">Sigma-70 family RNA polymerase sigma factor</fullName>
    </submittedName>
</protein>
<dbReference type="InterPro" id="IPR013324">
    <property type="entry name" value="RNA_pol_sigma_r3/r4-like"/>
</dbReference>
<dbReference type="CDD" id="cd06171">
    <property type="entry name" value="Sigma70_r4"/>
    <property type="match status" value="1"/>
</dbReference>
<evidence type="ECO:0000256" key="2">
    <source>
        <dbReference type="ARBA" id="ARBA00023015"/>
    </source>
</evidence>
<dbReference type="InterPro" id="IPR013325">
    <property type="entry name" value="RNA_pol_sigma_r2"/>
</dbReference>
<dbReference type="InterPro" id="IPR007627">
    <property type="entry name" value="RNA_pol_sigma70_r2"/>
</dbReference>
<reference evidence="8" key="1">
    <citation type="submission" date="2018-09" db="EMBL/GenBank/DDBJ databases">
        <authorList>
            <person name="Tuo L."/>
        </authorList>
    </citation>
    <scope>NUCLEOTIDE SEQUENCE [LARGE SCALE GENOMIC DNA]</scope>
    <source>
        <strain evidence="8">M2BS4Y-1</strain>
    </source>
</reference>
<evidence type="ECO:0000313" key="8">
    <source>
        <dbReference type="Proteomes" id="UP000265750"/>
    </source>
</evidence>
<dbReference type="Gene3D" id="1.10.10.10">
    <property type="entry name" value="Winged helix-like DNA-binding domain superfamily/Winged helix DNA-binding domain"/>
    <property type="match status" value="1"/>
</dbReference>
<accession>A0A3A1WQ60</accession>
<dbReference type="InterPro" id="IPR013249">
    <property type="entry name" value="RNA_pol_sigma70_r4_t2"/>
</dbReference>
<dbReference type="NCBIfam" id="NF009164">
    <property type="entry name" value="PRK12511.1"/>
    <property type="match status" value="1"/>
</dbReference>
<keyword evidence="2" id="KW-0805">Transcription regulation</keyword>
<comment type="similarity">
    <text evidence="1">Belongs to the sigma-70 factor family. ECF subfamily.</text>
</comment>
<dbReference type="AlphaFoldDB" id="A0A3A1WQ60"/>
<dbReference type="Pfam" id="PF08281">
    <property type="entry name" value="Sigma70_r4_2"/>
    <property type="match status" value="1"/>
</dbReference>
<sequence>MRDTPRTDDLFAQLAPLRRYALSLTRDRGDAEDLVHDALVKAIERERQFRPGRDARAWLFSILHNTFVDRRRAQVARAGVESAARPDADVAMPAPQDASLRLQDVRRAFLDLPEEQREALHLVAIEGLSYDEAAAALDIPVGTLVSRVSRARARLRAIDQDDGSNVVRFKARGGFDDAAS</sequence>
<dbReference type="Gene3D" id="1.10.1740.10">
    <property type="match status" value="1"/>
</dbReference>
<evidence type="ECO:0000256" key="3">
    <source>
        <dbReference type="ARBA" id="ARBA00023082"/>
    </source>
</evidence>
<keyword evidence="4" id="KW-0804">Transcription</keyword>
<keyword evidence="3" id="KW-0731">Sigma factor</keyword>
<dbReference type="GO" id="GO:0016987">
    <property type="term" value="F:sigma factor activity"/>
    <property type="evidence" value="ECO:0007669"/>
    <property type="project" value="UniProtKB-KW"/>
</dbReference>
<evidence type="ECO:0000313" key="7">
    <source>
        <dbReference type="EMBL" id="RIY03214.1"/>
    </source>
</evidence>
<dbReference type="InterPro" id="IPR014284">
    <property type="entry name" value="RNA_pol_sigma-70_dom"/>
</dbReference>
<dbReference type="SUPFAM" id="SSF88659">
    <property type="entry name" value="Sigma3 and sigma4 domains of RNA polymerase sigma factors"/>
    <property type="match status" value="1"/>
</dbReference>
<dbReference type="RefSeq" id="WP_119537871.1">
    <property type="nucleotide sequence ID" value="NZ_QYRN01000001.1"/>
</dbReference>
<dbReference type="GO" id="GO:0006352">
    <property type="term" value="P:DNA-templated transcription initiation"/>
    <property type="evidence" value="ECO:0007669"/>
    <property type="project" value="InterPro"/>
</dbReference>
<dbReference type="InterPro" id="IPR039425">
    <property type="entry name" value="RNA_pol_sigma-70-like"/>
</dbReference>
<dbReference type="Proteomes" id="UP000265750">
    <property type="component" value="Unassembled WGS sequence"/>
</dbReference>
<dbReference type="PANTHER" id="PTHR43133">
    <property type="entry name" value="RNA POLYMERASE ECF-TYPE SIGMA FACTO"/>
    <property type="match status" value="1"/>
</dbReference>
<dbReference type="PANTHER" id="PTHR43133:SF25">
    <property type="entry name" value="RNA POLYMERASE SIGMA FACTOR RFAY-RELATED"/>
    <property type="match status" value="1"/>
</dbReference>
<evidence type="ECO:0000256" key="1">
    <source>
        <dbReference type="ARBA" id="ARBA00010641"/>
    </source>
</evidence>
<dbReference type="GO" id="GO:0003677">
    <property type="term" value="F:DNA binding"/>
    <property type="evidence" value="ECO:0007669"/>
    <property type="project" value="InterPro"/>
</dbReference>